<feature type="region of interest" description="Disordered" evidence="1">
    <location>
        <begin position="177"/>
        <end position="253"/>
    </location>
</feature>
<organism evidence="3 4">
    <name type="scientific">Strongylocentrotus purpuratus</name>
    <name type="common">Purple sea urchin</name>
    <dbReference type="NCBI Taxonomy" id="7668"/>
    <lineage>
        <taxon>Eukaryota</taxon>
        <taxon>Metazoa</taxon>
        <taxon>Echinodermata</taxon>
        <taxon>Eleutherozoa</taxon>
        <taxon>Echinozoa</taxon>
        <taxon>Echinoidea</taxon>
        <taxon>Euechinoidea</taxon>
        <taxon>Echinacea</taxon>
        <taxon>Camarodonta</taxon>
        <taxon>Echinidea</taxon>
        <taxon>Strongylocentrotidae</taxon>
        <taxon>Strongylocentrotus</taxon>
    </lineage>
</organism>
<feature type="compositionally biased region" description="Basic and acidic residues" evidence="1">
    <location>
        <begin position="80"/>
        <end position="104"/>
    </location>
</feature>
<keyword evidence="4" id="KW-1185">Reference proteome</keyword>
<dbReference type="InParanoid" id="A0A7M7LVS5"/>
<dbReference type="OrthoDB" id="10201800at2759"/>
<evidence type="ECO:0000256" key="2">
    <source>
        <dbReference type="SAM" id="SignalP"/>
    </source>
</evidence>
<keyword evidence="2" id="KW-0732">Signal</keyword>
<evidence type="ECO:0000256" key="1">
    <source>
        <dbReference type="SAM" id="MobiDB-lite"/>
    </source>
</evidence>
<feature type="signal peptide" evidence="2">
    <location>
        <begin position="1"/>
        <end position="28"/>
    </location>
</feature>
<feature type="chain" id="PRO_5029817682" evidence="2">
    <location>
        <begin position="29"/>
        <end position="253"/>
    </location>
</feature>
<evidence type="ECO:0000313" key="4">
    <source>
        <dbReference type="Proteomes" id="UP000007110"/>
    </source>
</evidence>
<reference evidence="3" key="2">
    <citation type="submission" date="2021-01" db="UniProtKB">
        <authorList>
            <consortium name="EnsemblMetazoa"/>
        </authorList>
    </citation>
    <scope>IDENTIFICATION</scope>
</reference>
<dbReference type="EnsemblMetazoa" id="XM_011667492">
    <property type="protein sequence ID" value="XP_011665794"/>
    <property type="gene ID" value="LOC105439016"/>
</dbReference>
<feature type="region of interest" description="Disordered" evidence="1">
    <location>
        <begin position="132"/>
        <end position="152"/>
    </location>
</feature>
<sequence length="253" mass="28771">MKDPMQTKCIILLSVVLIFISVMITVETQRKANALVEFNVELQEKLDAVATDRELIGEELQKLAERFKTTSEAKSNSDALLRKKEDEAAQVRKDCDGEKQGAEKALAEKEGKLKELTTELERRVAEIEGVRSELQSSLDEAGAAKDGQQKAETRVHELNNQNFDLRHKVEKLNVYLEKAQANQQPPQAQQPQQSQAQQQAQQQQQQQQQQQPQQQQQQQQNEQAAAIEQQQPQQQQQQGEQAAAQEQQQPQQQ</sequence>
<feature type="region of interest" description="Disordered" evidence="1">
    <location>
        <begin position="74"/>
        <end position="104"/>
    </location>
</feature>
<accession>A0A7M7LVS5</accession>
<reference evidence="4" key="1">
    <citation type="submission" date="2015-02" db="EMBL/GenBank/DDBJ databases">
        <title>Genome sequencing for Strongylocentrotus purpuratus.</title>
        <authorList>
            <person name="Murali S."/>
            <person name="Liu Y."/>
            <person name="Vee V."/>
            <person name="English A."/>
            <person name="Wang M."/>
            <person name="Skinner E."/>
            <person name="Han Y."/>
            <person name="Muzny D.M."/>
            <person name="Worley K.C."/>
            <person name="Gibbs R.A."/>
        </authorList>
    </citation>
    <scope>NUCLEOTIDE SEQUENCE</scope>
</reference>
<dbReference type="GeneID" id="105439016"/>
<dbReference type="Proteomes" id="UP000007110">
    <property type="component" value="Unassembled WGS sequence"/>
</dbReference>
<dbReference type="RefSeq" id="XP_011665794.2">
    <property type="nucleotide sequence ID" value="XM_011667492.2"/>
</dbReference>
<dbReference type="AlphaFoldDB" id="A0A7M7LVS5"/>
<name>A0A7M7LVS5_STRPU</name>
<dbReference type="KEGG" id="spu:105439016"/>
<protein>
    <submittedName>
        <fullName evidence="3">Uncharacterized protein</fullName>
    </submittedName>
</protein>
<dbReference type="OMA" id="MITVETQ"/>
<evidence type="ECO:0000313" key="3">
    <source>
        <dbReference type="EnsemblMetazoa" id="XP_011665794"/>
    </source>
</evidence>
<feature type="compositionally biased region" description="Low complexity" evidence="1">
    <location>
        <begin position="179"/>
        <end position="253"/>
    </location>
</feature>
<proteinExistence type="predicted"/>